<accession>A0A3R8S825</accession>
<evidence type="ECO:0000259" key="2">
    <source>
        <dbReference type="Pfam" id="PF10881"/>
    </source>
</evidence>
<protein>
    <submittedName>
        <fullName evidence="3">DUF2726 domain-containing protein</fullName>
    </submittedName>
</protein>
<reference evidence="3 4" key="1">
    <citation type="submission" date="2018-12" db="EMBL/GenBank/DDBJ databases">
        <title>The whole draft genome of Aquabacterium sp. SJQ9.</title>
        <authorList>
            <person name="Sun L."/>
            <person name="Gao X."/>
            <person name="Chen W."/>
            <person name="Huang K."/>
        </authorList>
    </citation>
    <scope>NUCLEOTIDE SEQUENCE [LARGE SCALE GENOMIC DNA]</scope>
    <source>
        <strain evidence="3 4">SJQ9</strain>
    </source>
</reference>
<dbReference type="Proteomes" id="UP000269265">
    <property type="component" value="Unassembled WGS sequence"/>
</dbReference>
<sequence>MMFSDFWQFLVPLLALACGFAAGLAWRTRRQRQLKGWPRDFKLNARPLFSTDERLLFRELKAALPQHVVLAKLNMLRFCQSANEHQARWWFERLHALNVTFAICTPNGAVISVIDLDTPQRNASERGQRLKEAVLEACRIRYIRCQAGHWPRPALLAQWALGGPLAASSSLAASQAASKAAAASPLVAARAELAQKLHQRRAERASRFQDSGFASDSFFALDSRFDESAANSGPAPFVDALAPGAAVGADTGTGTNGAR</sequence>
<proteinExistence type="predicted"/>
<dbReference type="EMBL" id="RSED01000006">
    <property type="protein sequence ID" value="RRS04580.1"/>
    <property type="molecule type" value="Genomic_DNA"/>
</dbReference>
<dbReference type="Pfam" id="PF10881">
    <property type="entry name" value="DUF2726"/>
    <property type="match status" value="1"/>
</dbReference>
<evidence type="ECO:0000313" key="3">
    <source>
        <dbReference type="EMBL" id="RRS04580.1"/>
    </source>
</evidence>
<keyword evidence="4" id="KW-1185">Reference proteome</keyword>
<organism evidence="3 4">
    <name type="scientific">Aquabacterium soli</name>
    <dbReference type="NCBI Taxonomy" id="2493092"/>
    <lineage>
        <taxon>Bacteria</taxon>
        <taxon>Pseudomonadati</taxon>
        <taxon>Pseudomonadota</taxon>
        <taxon>Betaproteobacteria</taxon>
        <taxon>Burkholderiales</taxon>
        <taxon>Aquabacterium</taxon>
    </lineage>
</organism>
<evidence type="ECO:0000256" key="1">
    <source>
        <dbReference type="SAM" id="Phobius"/>
    </source>
</evidence>
<keyword evidence="1" id="KW-0472">Membrane</keyword>
<keyword evidence="1" id="KW-1133">Transmembrane helix</keyword>
<feature type="domain" description="DUF2726" evidence="2">
    <location>
        <begin position="46"/>
        <end position="147"/>
    </location>
</feature>
<keyword evidence="1" id="KW-0812">Transmembrane</keyword>
<name>A0A3R8S825_9BURK</name>
<comment type="caution">
    <text evidence="3">The sequence shown here is derived from an EMBL/GenBank/DDBJ whole genome shotgun (WGS) entry which is preliminary data.</text>
</comment>
<dbReference type="InterPro" id="IPR024402">
    <property type="entry name" value="DUF2726"/>
</dbReference>
<feature type="transmembrane region" description="Helical" evidence="1">
    <location>
        <begin position="6"/>
        <end position="26"/>
    </location>
</feature>
<evidence type="ECO:0000313" key="4">
    <source>
        <dbReference type="Proteomes" id="UP000269265"/>
    </source>
</evidence>
<dbReference type="AlphaFoldDB" id="A0A3R8S825"/>
<gene>
    <name evidence="3" type="ORF">EIP75_09125</name>
</gene>